<gene>
    <name evidence="1" type="ORF">I4F81_005689</name>
</gene>
<proteinExistence type="predicted"/>
<dbReference type="EMBL" id="CM020619">
    <property type="protein sequence ID" value="KAK1863127.1"/>
    <property type="molecule type" value="Genomic_DNA"/>
</dbReference>
<name>A0ACC3C004_PYRYE</name>
<sequence>MTSRAWRGDDARRPPEGTGAPPDERRPTTDDMGDGVGGGGDGRVPAPAQAEQGRRVEPPHTPHPHPRTVAAQLRALWPTAPHRPHRWAYQARRVTGVAAVAVPAAVPAADARGRDVAPGPGRPDRGKPSDDDGAPIGIDGRSRIAAAVGAAGREPGSANSTGQRRTLWPGWPQQEHLCDWDERGRLAPNTAAVVAAVVDVAGMAAAVVPIPVDDRGRATRLVGVDRVAAVSADRRAGWGMWGRGTGSAPAGTNDAAMRMGRKRRKEDKKR</sequence>
<evidence type="ECO:0000313" key="2">
    <source>
        <dbReference type="Proteomes" id="UP000798662"/>
    </source>
</evidence>
<evidence type="ECO:0000313" key="1">
    <source>
        <dbReference type="EMBL" id="KAK1863127.1"/>
    </source>
</evidence>
<keyword evidence="2" id="KW-1185">Reference proteome</keyword>
<accession>A0ACC3C004</accession>
<organism evidence="1 2">
    <name type="scientific">Pyropia yezoensis</name>
    <name type="common">Susabi-nori</name>
    <name type="synonym">Porphyra yezoensis</name>
    <dbReference type="NCBI Taxonomy" id="2788"/>
    <lineage>
        <taxon>Eukaryota</taxon>
        <taxon>Rhodophyta</taxon>
        <taxon>Bangiophyceae</taxon>
        <taxon>Bangiales</taxon>
        <taxon>Bangiaceae</taxon>
        <taxon>Pyropia</taxon>
    </lineage>
</organism>
<protein>
    <submittedName>
        <fullName evidence="1">Uncharacterized protein</fullName>
    </submittedName>
</protein>
<comment type="caution">
    <text evidence="1">The sequence shown here is derived from an EMBL/GenBank/DDBJ whole genome shotgun (WGS) entry which is preliminary data.</text>
</comment>
<reference evidence="1" key="1">
    <citation type="submission" date="2019-11" db="EMBL/GenBank/DDBJ databases">
        <title>Nori genome reveals adaptations in red seaweeds to the harsh intertidal environment.</title>
        <authorList>
            <person name="Wang D."/>
            <person name="Mao Y."/>
        </authorList>
    </citation>
    <scope>NUCLEOTIDE SEQUENCE</scope>
    <source>
        <tissue evidence="1">Gametophyte</tissue>
    </source>
</reference>
<dbReference type="Proteomes" id="UP000798662">
    <property type="component" value="Chromosome 2"/>
</dbReference>